<dbReference type="GeneID" id="38473075"/>
<protein>
    <submittedName>
        <fullName evidence="4">SWIM zinc finger family protein</fullName>
    </submittedName>
</protein>
<dbReference type="InterPro" id="IPR007527">
    <property type="entry name" value="Znf_SWIM"/>
</dbReference>
<gene>
    <name evidence="4" type="ORF">DU502_17275</name>
</gene>
<keyword evidence="1" id="KW-0863">Zinc-finger</keyword>
<dbReference type="OrthoDB" id="166762at2157"/>
<dbReference type="EMBL" id="CP034145">
    <property type="protein sequence ID" value="AZH27020.1"/>
    <property type="molecule type" value="Genomic_DNA"/>
</dbReference>
<reference evidence="4 5" key="1">
    <citation type="submission" date="2018-07" db="EMBL/GenBank/DDBJ databases">
        <title>Genome sequences of Haloplanus aerogenes JCM 16430T.</title>
        <authorList>
            <person name="Kim Y.B."/>
            <person name="Roh S.W."/>
        </authorList>
    </citation>
    <scope>NUCLEOTIDE SEQUENCE [LARGE SCALE GENOMIC DNA]</scope>
    <source>
        <strain evidence="4 5">JCM 16430</strain>
    </source>
</reference>
<keyword evidence="1" id="KW-0862">Zinc</keyword>
<name>A0A3G8QWX9_9EURY</name>
<evidence type="ECO:0000313" key="5">
    <source>
        <dbReference type="Proteomes" id="UP000282007"/>
    </source>
</evidence>
<evidence type="ECO:0000259" key="3">
    <source>
        <dbReference type="PROSITE" id="PS50966"/>
    </source>
</evidence>
<feature type="compositionally biased region" description="Polar residues" evidence="2">
    <location>
        <begin position="218"/>
        <end position="232"/>
    </location>
</feature>
<dbReference type="Proteomes" id="UP000282007">
    <property type="component" value="Chromosome"/>
</dbReference>
<feature type="region of interest" description="Disordered" evidence="2">
    <location>
        <begin position="205"/>
        <end position="232"/>
    </location>
</feature>
<evidence type="ECO:0000313" key="4">
    <source>
        <dbReference type="EMBL" id="AZH27020.1"/>
    </source>
</evidence>
<proteinExistence type="predicted"/>
<keyword evidence="1" id="KW-0479">Metal-binding</keyword>
<feature type="region of interest" description="Disordered" evidence="2">
    <location>
        <begin position="1"/>
        <end position="30"/>
    </location>
</feature>
<dbReference type="AlphaFoldDB" id="A0A3G8QWX9"/>
<keyword evidence="5" id="KW-1185">Reference proteome</keyword>
<dbReference type="RefSeq" id="WP_121921393.1">
    <property type="nucleotide sequence ID" value="NZ_CP034145.1"/>
</dbReference>
<organism evidence="4 5">
    <name type="scientific">Haloplanus aerogenes</name>
    <dbReference type="NCBI Taxonomy" id="660522"/>
    <lineage>
        <taxon>Archaea</taxon>
        <taxon>Methanobacteriati</taxon>
        <taxon>Methanobacteriota</taxon>
        <taxon>Stenosarchaea group</taxon>
        <taxon>Halobacteria</taxon>
        <taxon>Halobacteriales</taxon>
        <taxon>Haloferacaceae</taxon>
        <taxon>Haloplanus</taxon>
    </lineage>
</organism>
<sequence length="232" mass="25488">MTHPAHTPASLPATRSKTTFPAAGTSGRARRARVEPMAVRPLRDGRYAVETDGSTYVVDLDAHTCTCPDHQLRHARCKHLRRVALEVTERLVPPPGERTAVCAVCGGRTFVPTAFRGPALCPRHDHRPGDLVRDRETGTRLIVVAATDERADRVETVEGRLVANYPTNADYGAHEPVFRAVYLDSLRRDGDVRRYAFPASRLQRVGTRVTDDTDTESRPSPTEEGTASPTTA</sequence>
<dbReference type="KEGG" id="haer:DU502_17275"/>
<evidence type="ECO:0000256" key="1">
    <source>
        <dbReference type="PROSITE-ProRule" id="PRU00325"/>
    </source>
</evidence>
<feature type="domain" description="SWIM-type" evidence="3">
    <location>
        <begin position="56"/>
        <end position="88"/>
    </location>
</feature>
<dbReference type="GO" id="GO:0008270">
    <property type="term" value="F:zinc ion binding"/>
    <property type="evidence" value="ECO:0007669"/>
    <property type="project" value="UniProtKB-KW"/>
</dbReference>
<accession>A0A3G8QWX9</accession>
<dbReference type="PROSITE" id="PS50966">
    <property type="entry name" value="ZF_SWIM"/>
    <property type="match status" value="1"/>
</dbReference>
<evidence type="ECO:0000256" key="2">
    <source>
        <dbReference type="SAM" id="MobiDB-lite"/>
    </source>
</evidence>
<dbReference type="Pfam" id="PF04434">
    <property type="entry name" value="SWIM"/>
    <property type="match status" value="1"/>
</dbReference>